<keyword evidence="4" id="KW-0472">Membrane</keyword>
<dbReference type="VEuPathDB" id="FungiDB:SPPG_01667"/>
<organism evidence="7 8">
    <name type="scientific">Spizellomyces punctatus (strain DAOM BR117)</name>
    <dbReference type="NCBI Taxonomy" id="645134"/>
    <lineage>
        <taxon>Eukaryota</taxon>
        <taxon>Fungi</taxon>
        <taxon>Fungi incertae sedis</taxon>
        <taxon>Chytridiomycota</taxon>
        <taxon>Chytridiomycota incertae sedis</taxon>
        <taxon>Chytridiomycetes</taxon>
        <taxon>Spizellomycetales</taxon>
        <taxon>Spizellomycetaceae</taxon>
        <taxon>Spizellomyces</taxon>
    </lineage>
</organism>
<evidence type="ECO:0000256" key="4">
    <source>
        <dbReference type="SAM" id="Phobius"/>
    </source>
</evidence>
<dbReference type="SUPFAM" id="SSF51338">
    <property type="entry name" value="Composite domain of metallo-dependent hydrolases"/>
    <property type="match status" value="1"/>
</dbReference>
<dbReference type="eggNOG" id="ENOG502QSHE">
    <property type="taxonomic scope" value="Eukaryota"/>
</dbReference>
<dbReference type="PANTHER" id="PTHR22642:SF2">
    <property type="entry name" value="PROTEIN LONG AFTER FAR-RED 3"/>
    <property type="match status" value="1"/>
</dbReference>
<evidence type="ECO:0000259" key="5">
    <source>
        <dbReference type="Pfam" id="PF07969"/>
    </source>
</evidence>
<reference evidence="7 8" key="1">
    <citation type="submission" date="2009-08" db="EMBL/GenBank/DDBJ databases">
        <title>The Genome Sequence of Spizellomyces punctatus strain DAOM BR117.</title>
        <authorList>
            <consortium name="The Broad Institute Genome Sequencing Platform"/>
            <person name="Russ C."/>
            <person name="Cuomo C."/>
            <person name="Shea T."/>
            <person name="Young S.K."/>
            <person name="Zeng Q."/>
            <person name="Koehrsen M."/>
            <person name="Haas B."/>
            <person name="Borodovsky M."/>
            <person name="Guigo R."/>
            <person name="Alvarado L."/>
            <person name="Berlin A."/>
            <person name="Bochicchio J."/>
            <person name="Borenstein D."/>
            <person name="Chapman S."/>
            <person name="Chen Z."/>
            <person name="Engels R."/>
            <person name="Freedman E."/>
            <person name="Gellesch M."/>
            <person name="Goldberg J."/>
            <person name="Griggs A."/>
            <person name="Gujja S."/>
            <person name="Heiman D."/>
            <person name="Hepburn T."/>
            <person name="Howarth C."/>
            <person name="Jen D."/>
            <person name="Larson L."/>
            <person name="Lewis B."/>
            <person name="Mehta T."/>
            <person name="Park D."/>
            <person name="Pearson M."/>
            <person name="Roberts A."/>
            <person name="Saif S."/>
            <person name="Shenoy N."/>
            <person name="Sisk P."/>
            <person name="Stolte C."/>
            <person name="Sykes S."/>
            <person name="Thomson T."/>
            <person name="Walk T."/>
            <person name="White J."/>
            <person name="Yandava C."/>
            <person name="Burger G."/>
            <person name="Gray M.W."/>
            <person name="Holland P.W.H."/>
            <person name="King N."/>
            <person name="Lang F.B.F."/>
            <person name="Roger A.J."/>
            <person name="Ruiz-Trillo I."/>
            <person name="Lander E."/>
            <person name="Nusbaum C."/>
        </authorList>
    </citation>
    <scope>NUCLEOTIDE SEQUENCE [LARGE SCALE GENOMIC DNA]</scope>
    <source>
        <strain evidence="7 8">DAOM BR117</strain>
    </source>
</reference>
<keyword evidence="4" id="KW-1133">Transmembrane helix</keyword>
<keyword evidence="2" id="KW-0378">Hydrolase</keyword>
<proteinExistence type="predicted"/>
<dbReference type="GO" id="GO:0016810">
    <property type="term" value="F:hydrolase activity, acting on carbon-nitrogen (but not peptide) bonds"/>
    <property type="evidence" value="ECO:0007669"/>
    <property type="project" value="InterPro"/>
</dbReference>
<dbReference type="Gene3D" id="2.30.40.10">
    <property type="entry name" value="Urease, subunit C, domain 1"/>
    <property type="match status" value="1"/>
</dbReference>
<sequence>MSLRNRQQKAETNMLDERSSLLDGKVNDRRRGAQWFGWQHFIVFPLLIGALYVLSGSRRSLINEYSLPSYYIIHNARVYTVDDVQPFAEAFVVRDGHFVDVGSGTELRQAYPDAKAVDAGGRMIVPGLIDAHAHLIEQGLALLQADVTGAMTLSQVRSRLVSYLDAHPDIESNKEWIIGKGWDQTKWPETNHQFPNASDLDHPRLRHIPICLFRIDYHAFWVNEAALEKIGKVPKKVDGGEIVRDSNGRLTGVFLDNAMDIVDNAMERPGEKRLAEAIEAVTQRMVSYGLTGLHDAGVLPWQLDFLKSIVDAGRLPIRNYAMIKCPDPAHYCGDIVPQLFNYGDRLTVRSVKLFLDGAVGSWGAAMIEPYSDDPTKSGFLRMNETDLPDLVWKWIRHGYQVNTHCIGDLANKITLDAYEEAFERLGEQGKDLRLRIEHAQMVRLEDIPRFARLGVVPSMQPTHATSDMSYVGRRIGPDRVRGAYAWQSLLNAGVSHIPLGSDFPIEGINPLLGIYAAVTRTDVDGSSPHGPTGWYPSQKLNRTQALKGFTLDAAWAAFQDSELGSITPSKKADFVIFDTEFMKDDLPPSKILETQVVTTVVGGNVVYGTLGGFTT</sequence>
<dbReference type="InterPro" id="IPR033932">
    <property type="entry name" value="YtcJ-like"/>
</dbReference>
<dbReference type="Pfam" id="PF22039">
    <property type="entry name" value="HUTI_composite_bact"/>
    <property type="match status" value="1"/>
</dbReference>
<dbReference type="InterPro" id="IPR032466">
    <property type="entry name" value="Metal_Hydrolase"/>
</dbReference>
<dbReference type="Proteomes" id="UP000053201">
    <property type="component" value="Unassembled WGS sequence"/>
</dbReference>
<dbReference type="STRING" id="645134.A0A0L0HSA3"/>
<dbReference type="PANTHER" id="PTHR22642">
    <property type="entry name" value="IMIDAZOLONEPROPIONASE"/>
    <property type="match status" value="1"/>
</dbReference>
<keyword evidence="3" id="KW-0862">Zinc</keyword>
<evidence type="ECO:0000313" key="7">
    <source>
        <dbReference type="EMBL" id="KND04236.1"/>
    </source>
</evidence>
<evidence type="ECO:0000256" key="3">
    <source>
        <dbReference type="ARBA" id="ARBA00022833"/>
    </source>
</evidence>
<keyword evidence="4" id="KW-0812">Transmembrane</keyword>
<feature type="domain" description="Amidohydrolase 3" evidence="5">
    <location>
        <begin position="116"/>
        <end position="607"/>
    </location>
</feature>
<evidence type="ECO:0000256" key="1">
    <source>
        <dbReference type="ARBA" id="ARBA00022723"/>
    </source>
</evidence>
<dbReference type="OMA" id="VAWVGSE"/>
<evidence type="ECO:0000259" key="6">
    <source>
        <dbReference type="Pfam" id="PF22039"/>
    </source>
</evidence>
<dbReference type="Gene3D" id="3.10.310.70">
    <property type="match status" value="1"/>
</dbReference>
<feature type="transmembrane region" description="Helical" evidence="4">
    <location>
        <begin position="35"/>
        <end position="54"/>
    </location>
</feature>
<dbReference type="CDD" id="cd01300">
    <property type="entry name" value="YtcJ_like"/>
    <property type="match status" value="1"/>
</dbReference>
<feature type="domain" description="Aminodeoxyfutalosine deaminase/Imidazolonepropionase-like composite" evidence="6">
    <location>
        <begin position="90"/>
        <end position="114"/>
    </location>
</feature>
<protein>
    <submittedName>
        <fullName evidence="7">Uncharacterized protein</fullName>
    </submittedName>
</protein>
<dbReference type="GeneID" id="27685318"/>
<dbReference type="InterPro" id="IPR054418">
    <property type="entry name" value="MQNX/HUTI_composite_N"/>
</dbReference>
<evidence type="ECO:0000256" key="2">
    <source>
        <dbReference type="ARBA" id="ARBA00022801"/>
    </source>
</evidence>
<dbReference type="GO" id="GO:0046872">
    <property type="term" value="F:metal ion binding"/>
    <property type="evidence" value="ECO:0007669"/>
    <property type="project" value="UniProtKB-KW"/>
</dbReference>
<dbReference type="Pfam" id="PF07969">
    <property type="entry name" value="Amidohydro_3"/>
    <property type="match status" value="1"/>
</dbReference>
<name>A0A0L0HSA3_SPIPD</name>
<dbReference type="OrthoDB" id="3501663at2759"/>
<accession>A0A0L0HSA3</accession>
<dbReference type="InParanoid" id="A0A0L0HSA3"/>
<dbReference type="Gene3D" id="3.20.20.140">
    <property type="entry name" value="Metal-dependent hydrolases"/>
    <property type="match status" value="1"/>
</dbReference>
<gene>
    <name evidence="7" type="ORF">SPPG_01667</name>
</gene>
<dbReference type="AlphaFoldDB" id="A0A0L0HSA3"/>
<keyword evidence="1" id="KW-0479">Metal-binding</keyword>
<evidence type="ECO:0000313" key="8">
    <source>
        <dbReference type="Proteomes" id="UP000053201"/>
    </source>
</evidence>
<dbReference type="InterPro" id="IPR011059">
    <property type="entry name" value="Metal-dep_hydrolase_composite"/>
</dbReference>
<dbReference type="EMBL" id="KQ257451">
    <property type="protein sequence ID" value="KND04236.1"/>
    <property type="molecule type" value="Genomic_DNA"/>
</dbReference>
<dbReference type="InterPro" id="IPR013108">
    <property type="entry name" value="Amidohydro_3"/>
</dbReference>
<keyword evidence="8" id="KW-1185">Reference proteome</keyword>
<dbReference type="RefSeq" id="XP_016612275.1">
    <property type="nucleotide sequence ID" value="XM_016749987.1"/>
</dbReference>
<dbReference type="SUPFAM" id="SSF51556">
    <property type="entry name" value="Metallo-dependent hydrolases"/>
    <property type="match status" value="1"/>
</dbReference>